<feature type="region of interest" description="Disordered" evidence="1">
    <location>
        <begin position="199"/>
        <end position="236"/>
    </location>
</feature>
<evidence type="ECO:0000313" key="3">
    <source>
        <dbReference type="EMBL" id="GMH49552.1"/>
    </source>
</evidence>
<sequence>MEILPQVEAEFRLISEDPIYWKEQAQEYKRCVLTAVHQLEDDLPITAAEARASTYENAIVLCPKMLQSAAFTHKLFNSDLNFVHERANLLHIHARLLYFDQDSGPQKSLEILQEAVDCGLSAYPAPQKFKRVAQIKREEKLREIMLSLGLIDLEKERIEEEVRHCGIGGVERNKHGKIVRTCGINNCTLKAAYTTQMRNHKASKHNIDGKQKKAVERRAHRKRNRKSRSNRENEPLRRLYPLITQLHDTYFTPNICGAPNSAPRITWADIPKMLQPSSTSGGGLTTNSDDRVKRKQWQLESLAFALNQILLRIPPPPPTSPNPSPIKVVDFGSGSGNSALVLAYLNPSINFTLIDTKPECISIIKSRCDSANISNVTAQLISVDDFEEDFDVGMGVHLCGEGTDEAVVKCFAKEASFLIVPCCLGKISKVVVKGLEGVTIDGTNIGSFFDYPRSQWLKDELTLDSYLRYTRLGDFSDGNGEGGANLDAAMSKKLIDVDRGKVAAEKGYDVKMGKYEPLEASVKNDVILGLSPNHIANNKKIWEYCGRRCWEEGHR</sequence>
<evidence type="ECO:0000259" key="2">
    <source>
        <dbReference type="Pfam" id="PF13679"/>
    </source>
</evidence>
<dbReference type="InterPro" id="IPR029063">
    <property type="entry name" value="SAM-dependent_MTases_sf"/>
</dbReference>
<dbReference type="GO" id="GO:0005737">
    <property type="term" value="C:cytoplasm"/>
    <property type="evidence" value="ECO:0007669"/>
    <property type="project" value="TreeGrafter"/>
</dbReference>
<dbReference type="InterPro" id="IPR025714">
    <property type="entry name" value="Methyltranfer_dom"/>
</dbReference>
<dbReference type="Gene3D" id="3.40.50.150">
    <property type="entry name" value="Vaccinia Virus protein VP39"/>
    <property type="match status" value="1"/>
</dbReference>
<accession>A0A9W6ZE08</accession>
<gene>
    <name evidence="3" type="ORF">TL16_g00548</name>
</gene>
<evidence type="ECO:0000256" key="1">
    <source>
        <dbReference type="SAM" id="MobiDB-lite"/>
    </source>
</evidence>
<dbReference type="AlphaFoldDB" id="A0A9W6ZE08"/>
<protein>
    <recommendedName>
        <fullName evidence="2">Methyltransferase domain-containing protein</fullName>
    </recommendedName>
</protein>
<reference evidence="4" key="1">
    <citation type="journal article" date="2023" name="Commun. Biol.">
        <title>Genome analysis of Parmales, the sister group of diatoms, reveals the evolutionary specialization of diatoms from phago-mixotrophs to photoautotrophs.</title>
        <authorList>
            <person name="Ban H."/>
            <person name="Sato S."/>
            <person name="Yoshikawa S."/>
            <person name="Yamada K."/>
            <person name="Nakamura Y."/>
            <person name="Ichinomiya M."/>
            <person name="Sato N."/>
            <person name="Blanc-Mathieu R."/>
            <person name="Endo H."/>
            <person name="Kuwata A."/>
            <person name="Ogata H."/>
        </authorList>
    </citation>
    <scope>NUCLEOTIDE SEQUENCE [LARGE SCALE GENOMIC DNA]</scope>
</reference>
<organism evidence="3 4">
    <name type="scientific">Triparma laevis f. inornata</name>
    <dbReference type="NCBI Taxonomy" id="1714386"/>
    <lineage>
        <taxon>Eukaryota</taxon>
        <taxon>Sar</taxon>
        <taxon>Stramenopiles</taxon>
        <taxon>Ochrophyta</taxon>
        <taxon>Bolidophyceae</taxon>
        <taxon>Parmales</taxon>
        <taxon>Triparmaceae</taxon>
        <taxon>Triparma</taxon>
    </lineage>
</organism>
<proteinExistence type="predicted"/>
<dbReference type="Proteomes" id="UP001162640">
    <property type="component" value="Unassembled WGS sequence"/>
</dbReference>
<dbReference type="PANTHER" id="PTHR13369:SF0">
    <property type="entry name" value="GLUTATHIONE S-TRANSFERASE C-TERMINAL DOMAIN-CONTAINING PROTEIN"/>
    <property type="match status" value="1"/>
</dbReference>
<evidence type="ECO:0000313" key="4">
    <source>
        <dbReference type="Proteomes" id="UP001162640"/>
    </source>
</evidence>
<feature type="compositionally biased region" description="Basic and acidic residues" evidence="1">
    <location>
        <begin position="205"/>
        <end position="217"/>
    </location>
</feature>
<comment type="caution">
    <text evidence="3">The sequence shown here is derived from an EMBL/GenBank/DDBJ whole genome shotgun (WGS) entry which is preliminary data.</text>
</comment>
<feature type="domain" description="Methyltransferase" evidence="2">
    <location>
        <begin position="295"/>
        <end position="428"/>
    </location>
</feature>
<dbReference type="EMBL" id="BLQM01000010">
    <property type="protein sequence ID" value="GMH49552.1"/>
    <property type="molecule type" value="Genomic_DNA"/>
</dbReference>
<name>A0A9W6ZE08_9STRA</name>
<dbReference type="Pfam" id="PF13679">
    <property type="entry name" value="Methyltransf_32"/>
    <property type="match status" value="1"/>
</dbReference>
<dbReference type="PANTHER" id="PTHR13369">
    <property type="match status" value="1"/>
</dbReference>
<dbReference type="SUPFAM" id="SSF53335">
    <property type="entry name" value="S-adenosyl-L-methionine-dependent methyltransferases"/>
    <property type="match status" value="1"/>
</dbReference>
<feature type="compositionally biased region" description="Basic residues" evidence="1">
    <location>
        <begin position="218"/>
        <end position="228"/>
    </location>
</feature>